<evidence type="ECO:0000256" key="7">
    <source>
        <dbReference type="ARBA" id="ARBA00022525"/>
    </source>
</evidence>
<evidence type="ECO:0000256" key="11">
    <source>
        <dbReference type="ARBA" id="ARBA00047928"/>
    </source>
</evidence>
<accession>A0ABD1SS32</accession>
<organism evidence="15 16">
    <name type="scientific">Forsythia ovata</name>
    <dbReference type="NCBI Taxonomy" id="205694"/>
    <lineage>
        <taxon>Eukaryota</taxon>
        <taxon>Viridiplantae</taxon>
        <taxon>Streptophyta</taxon>
        <taxon>Embryophyta</taxon>
        <taxon>Tracheophyta</taxon>
        <taxon>Spermatophyta</taxon>
        <taxon>Magnoliopsida</taxon>
        <taxon>eudicotyledons</taxon>
        <taxon>Gunneridae</taxon>
        <taxon>Pentapetalae</taxon>
        <taxon>asterids</taxon>
        <taxon>lamiids</taxon>
        <taxon>Lamiales</taxon>
        <taxon>Oleaceae</taxon>
        <taxon>Forsythieae</taxon>
        <taxon>Forsythia</taxon>
    </lineage>
</organism>
<dbReference type="InterPro" id="IPR012334">
    <property type="entry name" value="Pectin_lyas_fold"/>
</dbReference>
<dbReference type="InterPro" id="IPR006501">
    <property type="entry name" value="Pectinesterase_inhib_dom"/>
</dbReference>
<proteinExistence type="inferred from homology"/>
<evidence type="ECO:0000313" key="15">
    <source>
        <dbReference type="EMBL" id="KAL2503326.1"/>
    </source>
</evidence>
<feature type="active site" evidence="12">
    <location>
        <position position="367"/>
    </location>
</feature>
<keyword evidence="10" id="KW-0961">Cell wall biogenesis/degradation</keyword>
<evidence type="ECO:0000256" key="9">
    <source>
        <dbReference type="ARBA" id="ARBA00023085"/>
    </source>
</evidence>
<dbReference type="SMART" id="SM00856">
    <property type="entry name" value="PMEI"/>
    <property type="match status" value="1"/>
</dbReference>
<feature type="chain" id="PRO_5044527962" description="Pectinesterase" evidence="13">
    <location>
        <begin position="24"/>
        <end position="584"/>
    </location>
</feature>
<evidence type="ECO:0000256" key="13">
    <source>
        <dbReference type="RuleBase" id="RU000589"/>
    </source>
</evidence>
<name>A0ABD1SS32_9LAMI</name>
<feature type="domain" description="Pectinesterase inhibitor" evidence="14">
    <location>
        <begin position="27"/>
        <end position="178"/>
    </location>
</feature>
<dbReference type="Gene3D" id="1.20.140.40">
    <property type="entry name" value="Invertase/pectin methylesterase inhibitor family protein"/>
    <property type="match status" value="1"/>
</dbReference>
<dbReference type="EMBL" id="JBFOLJ010000010">
    <property type="protein sequence ID" value="KAL2503326.1"/>
    <property type="molecule type" value="Genomic_DNA"/>
</dbReference>
<comment type="pathway">
    <text evidence="2 13">Glycan metabolism; pectin degradation; 2-dehydro-3-deoxy-D-gluconate from pectin: step 1/5.</text>
</comment>
<keyword evidence="16" id="KW-1185">Reference proteome</keyword>
<dbReference type="AlphaFoldDB" id="A0ABD1SS32"/>
<evidence type="ECO:0000256" key="12">
    <source>
        <dbReference type="PROSITE-ProRule" id="PRU10040"/>
    </source>
</evidence>
<keyword evidence="7" id="KW-0964">Secreted</keyword>
<evidence type="ECO:0000313" key="16">
    <source>
        <dbReference type="Proteomes" id="UP001604277"/>
    </source>
</evidence>
<keyword evidence="13" id="KW-0732">Signal</keyword>
<comment type="caution">
    <text evidence="15">The sequence shown here is derived from an EMBL/GenBank/DDBJ whole genome shotgun (WGS) entry which is preliminary data.</text>
</comment>
<evidence type="ECO:0000256" key="4">
    <source>
        <dbReference type="ARBA" id="ARBA00007786"/>
    </source>
</evidence>
<dbReference type="NCBIfam" id="TIGR01614">
    <property type="entry name" value="PME_inhib"/>
    <property type="match status" value="1"/>
</dbReference>
<dbReference type="InterPro" id="IPR000070">
    <property type="entry name" value="Pectinesterase_cat"/>
</dbReference>
<protein>
    <recommendedName>
        <fullName evidence="5 13">Pectinesterase</fullName>
        <ecNumber evidence="5 13">3.1.1.11</ecNumber>
    </recommendedName>
</protein>
<evidence type="ECO:0000256" key="5">
    <source>
        <dbReference type="ARBA" id="ARBA00013229"/>
    </source>
</evidence>
<dbReference type="CDD" id="cd15798">
    <property type="entry name" value="PMEI-like_3"/>
    <property type="match status" value="1"/>
</dbReference>
<dbReference type="FunFam" id="1.20.140.40:FF:000024">
    <property type="entry name" value="Pectinesterase"/>
    <property type="match status" value="1"/>
</dbReference>
<keyword evidence="9 13" id="KW-0063">Aspartyl esterase</keyword>
<dbReference type="EC" id="3.1.1.11" evidence="5 13"/>
<keyword evidence="8 13" id="KW-0378">Hydrolase</keyword>
<keyword evidence="6" id="KW-0134">Cell wall</keyword>
<comment type="subcellular location">
    <subcellularLocation>
        <location evidence="1">Secreted</location>
        <location evidence="1">Cell wall</location>
    </subcellularLocation>
</comment>
<evidence type="ECO:0000256" key="2">
    <source>
        <dbReference type="ARBA" id="ARBA00005184"/>
    </source>
</evidence>
<dbReference type="PANTHER" id="PTHR31707">
    <property type="entry name" value="PECTINESTERASE"/>
    <property type="match status" value="1"/>
</dbReference>
<evidence type="ECO:0000256" key="6">
    <source>
        <dbReference type="ARBA" id="ARBA00022512"/>
    </source>
</evidence>
<dbReference type="Pfam" id="PF04043">
    <property type="entry name" value="PMEI"/>
    <property type="match status" value="1"/>
</dbReference>
<dbReference type="SUPFAM" id="SSF101148">
    <property type="entry name" value="Plant invertase/pectin methylesterase inhibitor"/>
    <property type="match status" value="1"/>
</dbReference>
<dbReference type="PROSITE" id="PS00503">
    <property type="entry name" value="PECTINESTERASE_2"/>
    <property type="match status" value="1"/>
</dbReference>
<dbReference type="InterPro" id="IPR011050">
    <property type="entry name" value="Pectin_lyase_fold/virulence"/>
</dbReference>
<comment type="similarity">
    <text evidence="4">In the C-terminal section; belongs to the pectinesterase family.</text>
</comment>
<reference evidence="16" key="1">
    <citation type="submission" date="2024-07" db="EMBL/GenBank/DDBJ databases">
        <title>Two chromosome-level genome assemblies of Korean endemic species Abeliophyllum distichum and Forsythia ovata (Oleaceae).</title>
        <authorList>
            <person name="Jang H."/>
        </authorList>
    </citation>
    <scope>NUCLEOTIDE SEQUENCE [LARGE SCALE GENOMIC DNA]</scope>
</reference>
<dbReference type="GO" id="GO:0030599">
    <property type="term" value="F:pectinesterase activity"/>
    <property type="evidence" value="ECO:0007669"/>
    <property type="project" value="UniProtKB-UniRule"/>
</dbReference>
<feature type="signal peptide" evidence="13">
    <location>
        <begin position="1"/>
        <end position="23"/>
    </location>
</feature>
<dbReference type="InterPro" id="IPR033131">
    <property type="entry name" value="Pectinesterase_Asp_AS"/>
</dbReference>
<sequence>MTTPEWTLFLLLVILSLSSVSWSAKNTYEEDIGVQCRFTRYPSLCVETLTESGSRNQADFMSVLVNKTIHECKLPVSTFERLGVHFVSQEAQHARKAMDYCHELIEMSVKRLNQALNALKKSPRKHKQDIQTWLSAVLTFQQTCKDEAEAHAPSNMFMAEISKKMDHLSQLGSNPLALVNRITGNPKTKTISGRRLMEERIFPSWISVSDRKLLQSTEINANAVVAKDGTGNYKTISEAIQAATGSRFVIHVKSGVYSEKINTYKDGITLIGDGKYSTIISGGSSVGGGSSSLKGSATFTITGDGFIARDIGFQNTAGPSAGQAVALRIASDHSVLYRCSLAGYQDTLYAHSLRQFYRECDIYGTVDFIFGNAVAVFQSCNLILRQPRSGGAYDVILANGRSDPGQNTGFSVQNCRISRGSDFSGGKSAYLGRPWKEYSRAVVMQSTIDAVIASRGWVEWPGAGGSTYNTLYFAEFENIGPGAGTSGRITWPGFHVIGRPEAIKFTVANFIGGTSWLPSTGVTFANDLTASIDISVLQERLTNMINLDYEKYSPSITIDDSVTCGSANVEDGCPTCLQIVVQIV</sequence>
<dbReference type="GO" id="GO:0045490">
    <property type="term" value="P:pectin catabolic process"/>
    <property type="evidence" value="ECO:0007669"/>
    <property type="project" value="UniProtKB-UniRule"/>
</dbReference>
<dbReference type="Pfam" id="PF01095">
    <property type="entry name" value="Pectinesterase"/>
    <property type="match status" value="1"/>
</dbReference>
<dbReference type="Gene3D" id="2.160.20.10">
    <property type="entry name" value="Single-stranded right-handed beta-helix, Pectin lyase-like"/>
    <property type="match status" value="1"/>
</dbReference>
<evidence type="ECO:0000256" key="10">
    <source>
        <dbReference type="ARBA" id="ARBA00023316"/>
    </source>
</evidence>
<dbReference type="InterPro" id="IPR035513">
    <property type="entry name" value="Invertase/methylesterase_inhib"/>
</dbReference>
<comment type="similarity">
    <text evidence="3">In the N-terminal section; belongs to the PMEI family.</text>
</comment>
<dbReference type="GO" id="GO:0042545">
    <property type="term" value="P:cell wall modification"/>
    <property type="evidence" value="ECO:0007669"/>
    <property type="project" value="UniProtKB-UniRule"/>
</dbReference>
<dbReference type="Proteomes" id="UP001604277">
    <property type="component" value="Unassembled WGS sequence"/>
</dbReference>
<dbReference type="SUPFAM" id="SSF51126">
    <property type="entry name" value="Pectin lyase-like"/>
    <property type="match status" value="1"/>
</dbReference>
<evidence type="ECO:0000259" key="14">
    <source>
        <dbReference type="SMART" id="SM00856"/>
    </source>
</evidence>
<evidence type="ECO:0000256" key="8">
    <source>
        <dbReference type="ARBA" id="ARBA00022801"/>
    </source>
</evidence>
<dbReference type="FunFam" id="2.160.20.10:FF:000029">
    <property type="entry name" value="Pectinesterase 4"/>
    <property type="match status" value="1"/>
</dbReference>
<comment type="catalytic activity">
    <reaction evidence="11 13">
        <text>[(1-&gt;4)-alpha-D-galacturonosyl methyl ester](n) + n H2O = [(1-&gt;4)-alpha-D-galacturonosyl](n) + n methanol + n H(+)</text>
        <dbReference type="Rhea" id="RHEA:22380"/>
        <dbReference type="Rhea" id="RHEA-COMP:14570"/>
        <dbReference type="Rhea" id="RHEA-COMP:14573"/>
        <dbReference type="ChEBI" id="CHEBI:15377"/>
        <dbReference type="ChEBI" id="CHEBI:15378"/>
        <dbReference type="ChEBI" id="CHEBI:17790"/>
        <dbReference type="ChEBI" id="CHEBI:140522"/>
        <dbReference type="ChEBI" id="CHEBI:140523"/>
        <dbReference type="EC" id="3.1.1.11"/>
    </reaction>
</comment>
<evidence type="ECO:0000256" key="3">
    <source>
        <dbReference type="ARBA" id="ARBA00006027"/>
    </source>
</evidence>
<gene>
    <name evidence="15" type="ORF">Fot_37174</name>
</gene>
<evidence type="ECO:0000256" key="1">
    <source>
        <dbReference type="ARBA" id="ARBA00004191"/>
    </source>
</evidence>